<dbReference type="EMBL" id="CM001879">
    <property type="protein sequence ID" value="EOX94031.1"/>
    <property type="molecule type" value="Genomic_DNA"/>
</dbReference>
<keyword evidence="4" id="KW-1185">Reference proteome</keyword>
<protein>
    <recommendedName>
        <fullName evidence="2">Large ribosomal subunit protein uL24 C-terminal domain-containing protein</fullName>
    </recommendedName>
</protein>
<organism evidence="3 4">
    <name type="scientific">Theobroma cacao</name>
    <name type="common">Cacao</name>
    <name type="synonym">Cocoa</name>
    <dbReference type="NCBI Taxonomy" id="3641"/>
    <lineage>
        <taxon>Eukaryota</taxon>
        <taxon>Viridiplantae</taxon>
        <taxon>Streptophyta</taxon>
        <taxon>Embryophyta</taxon>
        <taxon>Tracheophyta</taxon>
        <taxon>Spermatophyta</taxon>
        <taxon>Magnoliopsida</taxon>
        <taxon>eudicotyledons</taxon>
        <taxon>Gunneridae</taxon>
        <taxon>Pentapetalae</taxon>
        <taxon>rosids</taxon>
        <taxon>malvids</taxon>
        <taxon>Malvales</taxon>
        <taxon>Malvaceae</taxon>
        <taxon>Byttnerioideae</taxon>
        <taxon>Theobroma</taxon>
    </lineage>
</organism>
<evidence type="ECO:0000256" key="1">
    <source>
        <dbReference type="SAM" id="SignalP"/>
    </source>
</evidence>
<dbReference type="Pfam" id="PF17136">
    <property type="entry name" value="ribosomal_L24"/>
    <property type="match status" value="1"/>
</dbReference>
<evidence type="ECO:0000313" key="3">
    <source>
        <dbReference type="EMBL" id="EOX94031.1"/>
    </source>
</evidence>
<name>A0A061DPL5_THECC</name>
<evidence type="ECO:0000259" key="2">
    <source>
        <dbReference type="Pfam" id="PF17136"/>
    </source>
</evidence>
<dbReference type="Proteomes" id="UP000026915">
    <property type="component" value="Chromosome 1"/>
</dbReference>
<keyword evidence="1" id="KW-0732">Signal</keyword>
<dbReference type="InParanoid" id="A0A061DPL5"/>
<sequence>MIPFEHEKVVKMKVLSLSLIFLLAQALHQLDFGSESYAQNTASCSLHADCLIASNSTRILTVVRSESGKVIEMKVYKGLIKYNKRIKTYFNVFIYNTFFILLVKKHIKEEQGHEGGIFTVKAPPHASNVQVIDLVIIIIDVRSLVRSELNIWKMELKVRISK</sequence>
<reference evidence="3 4" key="1">
    <citation type="journal article" date="2013" name="Genome Biol.">
        <title>The genome sequence of the most widely cultivated cacao type and its use to identify candidate genes regulating pod color.</title>
        <authorList>
            <person name="Motamayor J.C."/>
            <person name="Mockaitis K."/>
            <person name="Schmutz J."/>
            <person name="Haiminen N."/>
            <person name="Iii D.L."/>
            <person name="Cornejo O."/>
            <person name="Findley S.D."/>
            <person name="Zheng P."/>
            <person name="Utro F."/>
            <person name="Royaert S."/>
            <person name="Saski C."/>
            <person name="Jenkins J."/>
            <person name="Podicheti R."/>
            <person name="Zhao M."/>
            <person name="Scheffler B.E."/>
            <person name="Stack J.C."/>
            <person name="Feltus F.A."/>
            <person name="Mustiga G.M."/>
            <person name="Amores F."/>
            <person name="Phillips W."/>
            <person name="Marelli J.P."/>
            <person name="May G.D."/>
            <person name="Shapiro H."/>
            <person name="Ma J."/>
            <person name="Bustamante C.D."/>
            <person name="Schnell R.J."/>
            <person name="Main D."/>
            <person name="Gilbert D."/>
            <person name="Parida L."/>
            <person name="Kuhn D.N."/>
        </authorList>
    </citation>
    <scope>NUCLEOTIDE SEQUENCE [LARGE SCALE GENOMIC DNA]</scope>
    <source>
        <strain evidence="4">cv. Matina 1-6</strain>
    </source>
</reference>
<dbReference type="InterPro" id="IPR057264">
    <property type="entry name" value="Ribosomal_uL24_C"/>
</dbReference>
<gene>
    <name evidence="3" type="ORF">TCM_003115</name>
</gene>
<feature type="signal peptide" evidence="1">
    <location>
        <begin position="1"/>
        <end position="26"/>
    </location>
</feature>
<accession>A0A061DPL5</accession>
<evidence type="ECO:0000313" key="4">
    <source>
        <dbReference type="Proteomes" id="UP000026915"/>
    </source>
</evidence>
<dbReference type="HOGENOM" id="CLU_1638382_0_0_1"/>
<proteinExistence type="predicted"/>
<dbReference type="Gramene" id="EOX94031">
    <property type="protein sequence ID" value="EOX94031"/>
    <property type="gene ID" value="TCM_003115"/>
</dbReference>
<feature type="chain" id="PRO_5001596408" description="Large ribosomal subunit protein uL24 C-terminal domain-containing protein" evidence="1">
    <location>
        <begin position="27"/>
        <end position="162"/>
    </location>
</feature>
<dbReference type="STRING" id="3641.A0A061DPL5"/>
<dbReference type="AlphaFoldDB" id="A0A061DPL5"/>
<feature type="domain" description="Large ribosomal subunit protein uL24 C-terminal" evidence="2">
    <location>
        <begin position="102"/>
        <end position="133"/>
    </location>
</feature>